<dbReference type="PANTHER" id="PTHR32305">
    <property type="match status" value="1"/>
</dbReference>
<comment type="caution">
    <text evidence="1">The sequence shown here is derived from an EMBL/GenBank/DDBJ whole genome shotgun (WGS) entry which is preliminary data.</text>
</comment>
<dbReference type="PANTHER" id="PTHR32305:SF15">
    <property type="entry name" value="PROTEIN RHSA-RELATED"/>
    <property type="match status" value="1"/>
</dbReference>
<evidence type="ECO:0000313" key="1">
    <source>
        <dbReference type="EMBL" id="TDX53268.1"/>
    </source>
</evidence>
<reference evidence="1 2" key="1">
    <citation type="submission" date="2019-03" db="EMBL/GenBank/DDBJ databases">
        <title>Subsurface microbial communities from deep shales in Ohio and West Virginia, USA.</title>
        <authorList>
            <person name="Wrighton K."/>
        </authorList>
    </citation>
    <scope>NUCLEOTIDE SEQUENCE [LARGE SCALE GENOMIC DNA]</scope>
    <source>
        <strain evidence="1 2">MSL 6dP</strain>
    </source>
</reference>
<protein>
    <submittedName>
        <fullName evidence="1">RHS repeat-associated protein</fullName>
    </submittedName>
</protein>
<sequence length="288" mass="32311">MTDTSAKVVMDQDYLPFGGDLARPNQIEVQNDSEERYKYTGQKQVVSIGLYYYGARYYDSGIGRFTREDSYRGELDDPQSQNVYIYVMNNPLVYIDPDGHKHIRHEDEFGVVTHEYTNLNITVFESAPIRDPFDPKNDTVLTGFNTNAYAAGKGEYSYALDKDGVMYFTVEDLESLDNKYKWKKLYTWGKFGLSLASDISYASGVAKGAIVNGTKGAASAAINGLKPTDPIAGSNFTVGNVENAVSDKNIWEKTMNFFKSFIPFKGTLEIGDEIIDKTTEPQIELKNE</sequence>
<evidence type="ECO:0000313" key="2">
    <source>
        <dbReference type="Proteomes" id="UP000295832"/>
    </source>
</evidence>
<name>A0A4R8H157_9FIRM</name>
<dbReference type="RefSeq" id="WP_134114935.1">
    <property type="nucleotide sequence ID" value="NZ_SOEG01000003.1"/>
</dbReference>
<proteinExistence type="predicted"/>
<dbReference type="Proteomes" id="UP000295832">
    <property type="component" value="Unassembled WGS sequence"/>
</dbReference>
<dbReference type="NCBIfam" id="TIGR03696">
    <property type="entry name" value="Rhs_assc_core"/>
    <property type="match status" value="1"/>
</dbReference>
<dbReference type="EMBL" id="SOEG01000003">
    <property type="protein sequence ID" value="TDX53268.1"/>
    <property type="molecule type" value="Genomic_DNA"/>
</dbReference>
<dbReference type="InterPro" id="IPR050708">
    <property type="entry name" value="T6SS_VgrG/RHS"/>
</dbReference>
<dbReference type="InterPro" id="IPR022385">
    <property type="entry name" value="Rhs_assc_core"/>
</dbReference>
<organism evidence="1 2">
    <name type="scientific">Orenia marismortui</name>
    <dbReference type="NCBI Taxonomy" id="46469"/>
    <lineage>
        <taxon>Bacteria</taxon>
        <taxon>Bacillati</taxon>
        <taxon>Bacillota</taxon>
        <taxon>Clostridia</taxon>
        <taxon>Halanaerobiales</taxon>
        <taxon>Halobacteroidaceae</taxon>
        <taxon>Orenia</taxon>
    </lineage>
</organism>
<gene>
    <name evidence="1" type="ORF">C7959_103120</name>
</gene>
<dbReference type="AlphaFoldDB" id="A0A4R8H157"/>
<dbReference type="Gene3D" id="2.180.10.10">
    <property type="entry name" value="RHS repeat-associated core"/>
    <property type="match status" value="1"/>
</dbReference>
<accession>A0A4R8H157</accession>
<keyword evidence="2" id="KW-1185">Reference proteome</keyword>